<accession>A0A101I1S2</accession>
<dbReference type="PROSITE" id="PS51257">
    <property type="entry name" value="PROKAR_LIPOPROTEIN"/>
    <property type="match status" value="1"/>
</dbReference>
<dbReference type="AlphaFoldDB" id="A0A101I1S2"/>
<proteinExistence type="predicted"/>
<sequence length="154" mass="17978">MKKIFFAILITLLIISCTPTDNAKDIGKREMKEEVNPKSSFTPPADGKITEEQIGKYINVAKELTTEIENMSKKVEEFKKKYNLTEDDMENLDKKDEKIRKEFESIKSNWENIEQSIYKKYNISQDEFEWIAAALTDSVNSEIQKRVEKELSVK</sequence>
<reference evidence="4" key="1">
    <citation type="journal article" date="2015" name="MBio">
        <title>Genome-Resolved Metagenomic Analysis Reveals Roles for Candidate Phyla and Other Microbial Community Members in Biogeochemical Transformations in Oil Reservoirs.</title>
        <authorList>
            <person name="Hu P."/>
            <person name="Tom L."/>
            <person name="Singh A."/>
            <person name="Thomas B.C."/>
            <person name="Baker B.J."/>
            <person name="Piceno Y.M."/>
            <person name="Andersen G.L."/>
            <person name="Banfield J.F."/>
        </authorList>
    </citation>
    <scope>NUCLEOTIDE SEQUENCE [LARGE SCALE GENOMIC DNA]</scope>
</reference>
<evidence type="ECO:0000256" key="1">
    <source>
        <dbReference type="SAM" id="Coils"/>
    </source>
</evidence>
<name>A0A101I1S2_UNCT6</name>
<organism evidence="3 4">
    <name type="scientific">candidate division TA06 bacterium 34_109</name>
    <dbReference type="NCBI Taxonomy" id="1635277"/>
    <lineage>
        <taxon>Bacteria</taxon>
        <taxon>Bacteria division TA06</taxon>
    </lineage>
</organism>
<gene>
    <name evidence="3" type="ORF">XE03_0820</name>
</gene>
<evidence type="ECO:0000313" key="4">
    <source>
        <dbReference type="Proteomes" id="UP000053467"/>
    </source>
</evidence>
<dbReference type="Proteomes" id="UP000053467">
    <property type="component" value="Unassembled WGS sequence"/>
</dbReference>
<evidence type="ECO:0000313" key="3">
    <source>
        <dbReference type="EMBL" id="KUK87422.1"/>
    </source>
</evidence>
<keyword evidence="1" id="KW-0175">Coiled coil</keyword>
<comment type="caution">
    <text evidence="3">The sequence shown here is derived from an EMBL/GenBank/DDBJ whole genome shotgun (WGS) entry which is preliminary data.</text>
</comment>
<protein>
    <recommendedName>
        <fullName evidence="5">Lipoprotein</fullName>
    </recommendedName>
</protein>
<feature type="chain" id="PRO_5007097086" description="Lipoprotein" evidence="2">
    <location>
        <begin position="24"/>
        <end position="154"/>
    </location>
</feature>
<evidence type="ECO:0000256" key="2">
    <source>
        <dbReference type="SAM" id="SignalP"/>
    </source>
</evidence>
<keyword evidence="2" id="KW-0732">Signal</keyword>
<feature type="coiled-coil region" evidence="1">
    <location>
        <begin position="61"/>
        <end position="109"/>
    </location>
</feature>
<feature type="signal peptide" evidence="2">
    <location>
        <begin position="1"/>
        <end position="23"/>
    </location>
</feature>
<evidence type="ECO:0008006" key="5">
    <source>
        <dbReference type="Google" id="ProtNLM"/>
    </source>
</evidence>
<dbReference type="EMBL" id="LGGX01000005">
    <property type="protein sequence ID" value="KUK87422.1"/>
    <property type="molecule type" value="Genomic_DNA"/>
</dbReference>